<protein>
    <recommendedName>
        <fullName evidence="1">glutathione transferase</fullName>
        <ecNumber evidence="1">2.5.1.18</ecNumber>
    </recommendedName>
</protein>
<dbReference type="PANTHER" id="PTHR43900">
    <property type="entry name" value="GLUTATHIONE S-TRANSFERASE RHO"/>
    <property type="match status" value="1"/>
</dbReference>
<dbReference type="SUPFAM" id="SSF47616">
    <property type="entry name" value="GST C-terminal domain-like"/>
    <property type="match status" value="1"/>
</dbReference>
<dbReference type="GO" id="GO:0043295">
    <property type="term" value="F:glutathione binding"/>
    <property type="evidence" value="ECO:0007669"/>
    <property type="project" value="TreeGrafter"/>
</dbReference>
<evidence type="ECO:0000256" key="3">
    <source>
        <dbReference type="RuleBase" id="RU003494"/>
    </source>
</evidence>
<dbReference type="InterPro" id="IPR036249">
    <property type="entry name" value="Thioredoxin-like_sf"/>
</dbReference>
<evidence type="ECO:0000259" key="4">
    <source>
        <dbReference type="PROSITE" id="PS50404"/>
    </source>
</evidence>
<dbReference type="InterPro" id="IPR004045">
    <property type="entry name" value="Glutathione_S-Trfase_N"/>
</dbReference>
<dbReference type="EC" id="2.5.1.18" evidence="1"/>
<dbReference type="PANTHER" id="PTHR43900:SF3">
    <property type="entry name" value="GLUTATHIONE S-TRANSFERASE RHO"/>
    <property type="match status" value="1"/>
</dbReference>
<reference evidence="6 7" key="1">
    <citation type="submission" date="2020-08" db="EMBL/GenBank/DDBJ databases">
        <title>Genomic Encyclopedia of Type Strains, Phase IV (KMG-IV): sequencing the most valuable type-strain genomes for metagenomic binning, comparative biology and taxonomic classification.</title>
        <authorList>
            <person name="Goeker M."/>
        </authorList>
    </citation>
    <scope>NUCLEOTIDE SEQUENCE [LARGE SCALE GENOMIC DNA]</scope>
    <source>
        <strain evidence="6 7">DSM 102238</strain>
    </source>
</reference>
<dbReference type="InterPro" id="IPR040079">
    <property type="entry name" value="Glutathione_S-Trfase"/>
</dbReference>
<sequence length="300" mass="32920">MPKLRPRAAALAVLVAVAMPVAAWWIGGQWHGASAVAGLALGLCVYNWRVILHWAPWWSIDEWPPSSAAHVYIARQKPRPVSRSDHSGDVRMADLKLWGFNGSTYVRTVRMLLAEKGVTDYEQDPVNVLAGEPHSPEHLARHPFGKVPVIEHAGFRVIETAAITRYLNSALQGRDLVPAEPRDVARMDMVISIIDSYGYGPILGGVVAYHLFPEFVGGKDETAHHEGIAKGKQVLGEIMKIKGDSPFLAGDELSIADLYLAPLITYVAMTPHKDEFLALPGMSDWWSRVSALDSFKTTAA</sequence>
<dbReference type="GO" id="GO:0005737">
    <property type="term" value="C:cytoplasm"/>
    <property type="evidence" value="ECO:0007669"/>
    <property type="project" value="TreeGrafter"/>
</dbReference>
<comment type="caution">
    <text evidence="6">The sequence shown here is derived from an EMBL/GenBank/DDBJ whole genome shotgun (WGS) entry which is preliminary data.</text>
</comment>
<dbReference type="SFLD" id="SFLDG00358">
    <property type="entry name" value="Main_(cytGST)"/>
    <property type="match status" value="1"/>
</dbReference>
<dbReference type="AlphaFoldDB" id="A0A7W6H7B6"/>
<dbReference type="SFLD" id="SFLDS00019">
    <property type="entry name" value="Glutathione_Transferase_(cytos"/>
    <property type="match status" value="1"/>
</dbReference>
<dbReference type="Pfam" id="PF00043">
    <property type="entry name" value="GST_C"/>
    <property type="match status" value="1"/>
</dbReference>
<evidence type="ECO:0000313" key="6">
    <source>
        <dbReference type="EMBL" id="MBB3999842.1"/>
    </source>
</evidence>
<name>A0A7W6H7B6_9HYPH</name>
<evidence type="ECO:0000256" key="1">
    <source>
        <dbReference type="ARBA" id="ARBA00012452"/>
    </source>
</evidence>
<dbReference type="PROSITE" id="PS50404">
    <property type="entry name" value="GST_NTER"/>
    <property type="match status" value="1"/>
</dbReference>
<dbReference type="InterPro" id="IPR036282">
    <property type="entry name" value="Glutathione-S-Trfase_C_sf"/>
</dbReference>
<evidence type="ECO:0000259" key="5">
    <source>
        <dbReference type="PROSITE" id="PS50405"/>
    </source>
</evidence>
<gene>
    <name evidence="6" type="ORF">GGR04_003712</name>
</gene>
<evidence type="ECO:0000313" key="7">
    <source>
        <dbReference type="Proteomes" id="UP000542776"/>
    </source>
</evidence>
<dbReference type="Gene3D" id="1.20.1050.10">
    <property type="match status" value="1"/>
</dbReference>
<dbReference type="PROSITE" id="PS50405">
    <property type="entry name" value="GST_CTER"/>
    <property type="match status" value="1"/>
</dbReference>
<dbReference type="Proteomes" id="UP000542776">
    <property type="component" value="Unassembled WGS sequence"/>
</dbReference>
<dbReference type="Gene3D" id="3.40.30.10">
    <property type="entry name" value="Glutaredoxin"/>
    <property type="match status" value="1"/>
</dbReference>
<feature type="domain" description="GST N-terminal" evidence="4">
    <location>
        <begin position="93"/>
        <end position="175"/>
    </location>
</feature>
<comment type="similarity">
    <text evidence="3">Belongs to the GST superfamily.</text>
</comment>
<organism evidence="6 7">
    <name type="scientific">Aureimonas pseudogalii</name>
    <dbReference type="NCBI Taxonomy" id="1744844"/>
    <lineage>
        <taxon>Bacteria</taxon>
        <taxon>Pseudomonadati</taxon>
        <taxon>Pseudomonadota</taxon>
        <taxon>Alphaproteobacteria</taxon>
        <taxon>Hyphomicrobiales</taxon>
        <taxon>Aurantimonadaceae</taxon>
        <taxon>Aureimonas</taxon>
    </lineage>
</organism>
<accession>A0A7W6H7B6</accession>
<dbReference type="GO" id="GO:0004364">
    <property type="term" value="F:glutathione transferase activity"/>
    <property type="evidence" value="ECO:0007669"/>
    <property type="project" value="UniProtKB-EC"/>
</dbReference>
<dbReference type="Pfam" id="PF02798">
    <property type="entry name" value="GST_N"/>
    <property type="match status" value="1"/>
</dbReference>
<keyword evidence="7" id="KW-1185">Reference proteome</keyword>
<proteinExistence type="inferred from homology"/>
<dbReference type="RefSeq" id="WP_246393336.1">
    <property type="nucleotide sequence ID" value="NZ_JACIEK010000012.1"/>
</dbReference>
<evidence type="ECO:0000256" key="2">
    <source>
        <dbReference type="ARBA" id="ARBA00022679"/>
    </source>
</evidence>
<dbReference type="EMBL" id="JACIEK010000012">
    <property type="protein sequence ID" value="MBB3999842.1"/>
    <property type="molecule type" value="Genomic_DNA"/>
</dbReference>
<dbReference type="SUPFAM" id="SSF52833">
    <property type="entry name" value="Thioredoxin-like"/>
    <property type="match status" value="1"/>
</dbReference>
<keyword evidence="2 6" id="KW-0808">Transferase</keyword>
<dbReference type="InterPro" id="IPR010987">
    <property type="entry name" value="Glutathione-S-Trfase_C-like"/>
</dbReference>
<feature type="domain" description="GST C-terminal" evidence="5">
    <location>
        <begin position="180"/>
        <end position="300"/>
    </location>
</feature>
<dbReference type="InterPro" id="IPR004046">
    <property type="entry name" value="GST_C"/>
</dbReference>